<evidence type="ECO:0000313" key="9">
    <source>
        <dbReference type="EMBL" id="KAH6597235.1"/>
    </source>
</evidence>
<dbReference type="EMBL" id="JAFCIX010000152">
    <property type="protein sequence ID" value="KAH6597235.1"/>
    <property type="molecule type" value="Genomic_DNA"/>
</dbReference>
<protein>
    <recommendedName>
        <fullName evidence="6">Ubiquitin carboxyl-terminal hydrolase</fullName>
        <ecNumber evidence="6">3.4.19.12</ecNumber>
    </recommendedName>
</protein>
<evidence type="ECO:0000256" key="5">
    <source>
        <dbReference type="ARBA" id="ARBA00022807"/>
    </source>
</evidence>
<gene>
    <name evidence="9" type="ORF">BASA50_004587</name>
</gene>
<organism evidence="9 10">
    <name type="scientific">Batrachochytrium salamandrivorans</name>
    <dbReference type="NCBI Taxonomy" id="1357716"/>
    <lineage>
        <taxon>Eukaryota</taxon>
        <taxon>Fungi</taxon>
        <taxon>Fungi incertae sedis</taxon>
        <taxon>Chytridiomycota</taxon>
        <taxon>Chytridiomycota incertae sedis</taxon>
        <taxon>Chytridiomycetes</taxon>
        <taxon>Rhizophydiales</taxon>
        <taxon>Rhizophydiales incertae sedis</taxon>
        <taxon>Batrachochytrium</taxon>
    </lineage>
</organism>
<keyword evidence="5 6" id="KW-0788">Thiol protease</keyword>
<dbReference type="InterPro" id="IPR038765">
    <property type="entry name" value="Papain-like_cys_pep_sf"/>
</dbReference>
<dbReference type="EC" id="3.4.19.12" evidence="6"/>
<evidence type="ECO:0000256" key="1">
    <source>
        <dbReference type="ARBA" id="ARBA00000707"/>
    </source>
</evidence>
<dbReference type="PROSITE" id="PS50235">
    <property type="entry name" value="USP_3"/>
    <property type="match status" value="1"/>
</dbReference>
<evidence type="ECO:0000313" key="10">
    <source>
        <dbReference type="Proteomes" id="UP001648503"/>
    </source>
</evidence>
<keyword evidence="10" id="KW-1185">Reference proteome</keyword>
<dbReference type="PANTHER" id="PTHR24006">
    <property type="entry name" value="UBIQUITIN CARBOXYL-TERMINAL HYDROLASE"/>
    <property type="match status" value="1"/>
</dbReference>
<dbReference type="InterPro" id="IPR050164">
    <property type="entry name" value="Peptidase_C19"/>
</dbReference>
<name>A0ABQ8FI82_9FUNG</name>
<dbReference type="InterPro" id="IPR018200">
    <property type="entry name" value="USP_CS"/>
</dbReference>
<sequence length="679" mass="74485">MPVAENSSVLARTITFGSLGPQRVATVMNLSALDNFGLPWSSSELDIVDPDIPAPIPIQFGYILSSSSFGSILKTDPADEGFCIVSSQADKIRAILRRGLYQPTPEGEDLIISKISEDDDDPIAHLETSDQLVLQAKPECTNGETIIVVSLEDDVECESSQTAHGKPTEESLSTLESEIPLSVKYNAVPSITPPFQTVTPPLGSPTTSVHSDQNYPPTPESMPLKPGNWSNLLKIGTATRVGPVAVSVSAQTNSLSTHGVSSRYSSSKNHTLSPKGLTDKIKEAKAVLDSSPLYQGKLIRPRGLVNNGNICFMNAILQPLLHCPPLYNFYKSYERVSKHCFQNKTPLTDSMLLFLSEFKEEAPNNTPLPTATRDYLPFVGEYVYDALRELKSIDSVKGRQEDAEEFLGFLLEGLHEELLFINKRNDEAGGISNSISANGKGAHGVSSLGHGAIPNNDVPTTTDTWLEIGKKNKKQVTRNTEVKSTPISRIFGGRMRSVVKCSGSKDSVTLEPFQALQLDITPSHVKTIEDALVNLTTPEVLEGFMSSARGGVRVDATKQNYIESLPPVLILHLKRFVYDSVGGTQKVHKHIGYSSVLKISPKILSPSVRVTDRFTEYRLFAIVNHHGKHAAGGHYTCDVLRQNETWLHIDDDEISTTTLAEVTQERRDRQPYMLFFSKS</sequence>
<comment type="similarity">
    <text evidence="6">Belongs to the peptidase C19 family.</text>
</comment>
<keyword evidence="3 6" id="KW-0833">Ubl conjugation pathway</keyword>
<dbReference type="Pfam" id="PF00443">
    <property type="entry name" value="UCH"/>
    <property type="match status" value="1"/>
</dbReference>
<dbReference type="SUPFAM" id="SSF54001">
    <property type="entry name" value="Cysteine proteinases"/>
    <property type="match status" value="1"/>
</dbReference>
<evidence type="ECO:0000256" key="6">
    <source>
        <dbReference type="RuleBase" id="RU366025"/>
    </source>
</evidence>
<keyword evidence="2 6" id="KW-0645">Protease</keyword>
<evidence type="ECO:0000256" key="3">
    <source>
        <dbReference type="ARBA" id="ARBA00022786"/>
    </source>
</evidence>
<evidence type="ECO:0000256" key="4">
    <source>
        <dbReference type="ARBA" id="ARBA00022801"/>
    </source>
</evidence>
<reference evidence="9 10" key="1">
    <citation type="submission" date="2021-02" db="EMBL/GenBank/DDBJ databases">
        <title>Variation within the Batrachochytrium salamandrivorans European outbreak.</title>
        <authorList>
            <person name="Kelly M."/>
            <person name="Pasmans F."/>
            <person name="Shea T.P."/>
            <person name="Munoz J.F."/>
            <person name="Carranza S."/>
            <person name="Cuomo C.A."/>
            <person name="Martel A."/>
        </authorList>
    </citation>
    <scope>NUCLEOTIDE SEQUENCE [LARGE SCALE GENOMIC DNA]</scope>
    <source>
        <strain evidence="9 10">AMFP18/2</strain>
    </source>
</reference>
<dbReference type="PROSITE" id="PS00973">
    <property type="entry name" value="USP_2"/>
    <property type="match status" value="1"/>
</dbReference>
<dbReference type="InterPro" id="IPR028889">
    <property type="entry name" value="USP"/>
</dbReference>
<feature type="region of interest" description="Disordered" evidence="7">
    <location>
        <begin position="197"/>
        <end position="224"/>
    </location>
</feature>
<comment type="catalytic activity">
    <reaction evidence="1 6">
        <text>Thiol-dependent hydrolysis of ester, thioester, amide, peptide and isopeptide bonds formed by the C-terminal Gly of ubiquitin (a 76-residue protein attached to proteins as an intracellular targeting signal).</text>
        <dbReference type="EC" id="3.4.19.12"/>
    </reaction>
</comment>
<keyword evidence="4 6" id="KW-0378">Hydrolase</keyword>
<dbReference type="InterPro" id="IPR001394">
    <property type="entry name" value="Peptidase_C19_UCH"/>
</dbReference>
<comment type="caution">
    <text evidence="9">The sequence shown here is derived from an EMBL/GenBank/DDBJ whole genome shotgun (WGS) entry which is preliminary data.</text>
</comment>
<feature type="domain" description="USP" evidence="8">
    <location>
        <begin position="302"/>
        <end position="679"/>
    </location>
</feature>
<dbReference type="Gene3D" id="3.90.70.10">
    <property type="entry name" value="Cysteine proteinases"/>
    <property type="match status" value="1"/>
</dbReference>
<feature type="compositionally biased region" description="Polar residues" evidence="7">
    <location>
        <begin position="197"/>
        <end position="215"/>
    </location>
</feature>
<evidence type="ECO:0000259" key="8">
    <source>
        <dbReference type="PROSITE" id="PS50235"/>
    </source>
</evidence>
<dbReference type="PANTHER" id="PTHR24006:SF687">
    <property type="entry name" value="UBIQUITIN CARBOXYL-TERMINAL HYDROLASE 10"/>
    <property type="match status" value="1"/>
</dbReference>
<evidence type="ECO:0000256" key="7">
    <source>
        <dbReference type="SAM" id="MobiDB-lite"/>
    </source>
</evidence>
<proteinExistence type="inferred from homology"/>
<dbReference type="Proteomes" id="UP001648503">
    <property type="component" value="Unassembled WGS sequence"/>
</dbReference>
<evidence type="ECO:0000256" key="2">
    <source>
        <dbReference type="ARBA" id="ARBA00022670"/>
    </source>
</evidence>
<dbReference type="PROSITE" id="PS00972">
    <property type="entry name" value="USP_1"/>
    <property type="match status" value="1"/>
</dbReference>
<accession>A0ABQ8FI82</accession>